<accession>A0A0F9N0W0</accession>
<proteinExistence type="predicted"/>
<gene>
    <name evidence="1" type="ORF">LCGC14_1008980</name>
</gene>
<sequence>MIGMEKSIETGVICANCHGSGKIRVFRGDWGDNDEIPCDQCSPDE</sequence>
<organism evidence="1">
    <name type="scientific">marine sediment metagenome</name>
    <dbReference type="NCBI Taxonomy" id="412755"/>
    <lineage>
        <taxon>unclassified sequences</taxon>
        <taxon>metagenomes</taxon>
        <taxon>ecological metagenomes</taxon>
    </lineage>
</organism>
<evidence type="ECO:0000313" key="1">
    <source>
        <dbReference type="EMBL" id="KKN13170.1"/>
    </source>
</evidence>
<dbReference type="EMBL" id="LAZR01003951">
    <property type="protein sequence ID" value="KKN13170.1"/>
    <property type="molecule type" value="Genomic_DNA"/>
</dbReference>
<protein>
    <submittedName>
        <fullName evidence="1">Uncharacterized protein</fullName>
    </submittedName>
</protein>
<comment type="caution">
    <text evidence="1">The sequence shown here is derived from an EMBL/GenBank/DDBJ whole genome shotgun (WGS) entry which is preliminary data.</text>
</comment>
<reference evidence="1" key="1">
    <citation type="journal article" date="2015" name="Nature">
        <title>Complex archaea that bridge the gap between prokaryotes and eukaryotes.</title>
        <authorList>
            <person name="Spang A."/>
            <person name="Saw J.H."/>
            <person name="Jorgensen S.L."/>
            <person name="Zaremba-Niedzwiedzka K."/>
            <person name="Martijn J."/>
            <person name="Lind A.E."/>
            <person name="van Eijk R."/>
            <person name="Schleper C."/>
            <person name="Guy L."/>
            <person name="Ettema T.J."/>
        </authorList>
    </citation>
    <scope>NUCLEOTIDE SEQUENCE</scope>
</reference>
<name>A0A0F9N0W0_9ZZZZ</name>
<dbReference type="AlphaFoldDB" id="A0A0F9N0W0"/>